<comment type="caution">
    <text evidence="6">The sequence shown here is derived from an EMBL/GenBank/DDBJ whole genome shotgun (WGS) entry which is preliminary data.</text>
</comment>
<evidence type="ECO:0000256" key="4">
    <source>
        <dbReference type="PROSITE-ProRule" id="PRU00510"/>
    </source>
</evidence>
<dbReference type="PANTHER" id="PTHR33823">
    <property type="entry name" value="RNA POLYMERASE-BINDING TRANSCRIPTION FACTOR DKSA-RELATED"/>
    <property type="match status" value="1"/>
</dbReference>
<dbReference type="PRINTS" id="PR00618">
    <property type="entry name" value="DKSAZNFINGER"/>
</dbReference>
<evidence type="ECO:0000256" key="1">
    <source>
        <dbReference type="ARBA" id="ARBA00022723"/>
    </source>
</evidence>
<dbReference type="EMBL" id="JAENIG010000002">
    <property type="protein sequence ID" value="MBK1854170.1"/>
    <property type="molecule type" value="Genomic_DNA"/>
</dbReference>
<dbReference type="PROSITE" id="PS01102">
    <property type="entry name" value="ZF_DKSA_1"/>
    <property type="match status" value="1"/>
</dbReference>
<sequence length="115" mass="12535">MNKSELNKIRKALVLQRQEVLEDLNRHGVANTGTAGALADEADRAEKIAESVVEHQLGYTESKLLEKIDFALQRIDEGGYGICEECGGEISMARLEAKPSVSLCIDCQSAKEKSA</sequence>
<dbReference type="PROSITE" id="PS51128">
    <property type="entry name" value="ZF_DKSA_2"/>
    <property type="match status" value="1"/>
</dbReference>
<keyword evidence="7" id="KW-1185">Reference proteome</keyword>
<dbReference type="GO" id="GO:0008270">
    <property type="term" value="F:zinc ion binding"/>
    <property type="evidence" value="ECO:0007669"/>
    <property type="project" value="UniProtKB-KW"/>
</dbReference>
<evidence type="ECO:0000313" key="6">
    <source>
        <dbReference type="EMBL" id="MBK1854170.1"/>
    </source>
</evidence>
<keyword evidence="1" id="KW-0479">Metal-binding</keyword>
<evidence type="ECO:0000256" key="3">
    <source>
        <dbReference type="ARBA" id="ARBA00022833"/>
    </source>
</evidence>
<dbReference type="Proteomes" id="UP000634206">
    <property type="component" value="Unassembled WGS sequence"/>
</dbReference>
<dbReference type="SUPFAM" id="SSF57716">
    <property type="entry name" value="Glucocorticoid receptor-like (DNA-binding domain)"/>
    <property type="match status" value="1"/>
</dbReference>
<dbReference type="InterPro" id="IPR020460">
    <property type="entry name" value="Znf_C4-type_bac"/>
</dbReference>
<organism evidence="6 7">
    <name type="scientific">Oceaniferula flava</name>
    <dbReference type="NCBI Taxonomy" id="2800421"/>
    <lineage>
        <taxon>Bacteria</taxon>
        <taxon>Pseudomonadati</taxon>
        <taxon>Verrucomicrobiota</taxon>
        <taxon>Verrucomicrobiia</taxon>
        <taxon>Verrucomicrobiales</taxon>
        <taxon>Verrucomicrobiaceae</taxon>
        <taxon>Oceaniferula</taxon>
    </lineage>
</organism>
<dbReference type="InterPro" id="IPR037187">
    <property type="entry name" value="DnaK_N"/>
</dbReference>
<evidence type="ECO:0000259" key="5">
    <source>
        <dbReference type="Pfam" id="PF01258"/>
    </source>
</evidence>
<evidence type="ECO:0000256" key="2">
    <source>
        <dbReference type="ARBA" id="ARBA00022771"/>
    </source>
</evidence>
<dbReference type="AlphaFoldDB" id="A0AAE2SCU5"/>
<evidence type="ECO:0000313" key="7">
    <source>
        <dbReference type="Proteomes" id="UP000634206"/>
    </source>
</evidence>
<keyword evidence="2" id="KW-0863">Zinc-finger</keyword>
<dbReference type="Gene3D" id="1.20.120.910">
    <property type="entry name" value="DksA, coiled-coil domain"/>
    <property type="match status" value="1"/>
</dbReference>
<dbReference type="InterPro" id="IPR000962">
    <property type="entry name" value="Znf_DskA_TraR"/>
</dbReference>
<protein>
    <submittedName>
        <fullName evidence="6">TraR/DksA family transcriptional regulator</fullName>
    </submittedName>
</protein>
<feature type="zinc finger region" description="dksA C4-type" evidence="4">
    <location>
        <begin position="83"/>
        <end position="107"/>
    </location>
</feature>
<dbReference type="RefSeq" id="WP_309488775.1">
    <property type="nucleotide sequence ID" value="NZ_JAENIG010000002.1"/>
</dbReference>
<feature type="domain" description="Zinc finger DksA/TraR C4-type" evidence="5">
    <location>
        <begin position="78"/>
        <end position="113"/>
    </location>
</feature>
<reference evidence="6" key="1">
    <citation type="submission" date="2021-01" db="EMBL/GenBank/DDBJ databases">
        <title>Modified the classification status of verrucomicrobia.</title>
        <authorList>
            <person name="Feng X."/>
        </authorList>
    </citation>
    <scope>NUCLEOTIDE SEQUENCE</scope>
    <source>
        <strain evidence="6">5K15</strain>
    </source>
</reference>
<dbReference type="InterPro" id="IPR020458">
    <property type="entry name" value="Znf_DskA_TraR_CS"/>
</dbReference>
<gene>
    <name evidence="6" type="ORF">JIN83_04330</name>
</gene>
<dbReference type="SUPFAM" id="SSF109635">
    <property type="entry name" value="DnaK suppressor protein DksA, alpha-hairpin domain"/>
    <property type="match status" value="1"/>
</dbReference>
<dbReference type="Pfam" id="PF01258">
    <property type="entry name" value="zf-dskA_traR"/>
    <property type="match status" value="1"/>
</dbReference>
<accession>A0AAE2SCU5</accession>
<keyword evidence="3" id="KW-0862">Zinc</keyword>
<name>A0AAE2SCU5_9BACT</name>
<proteinExistence type="predicted"/>